<dbReference type="Proteomes" id="UP000054047">
    <property type="component" value="Unassembled WGS sequence"/>
</dbReference>
<dbReference type="GO" id="GO:0005737">
    <property type="term" value="C:cytoplasm"/>
    <property type="evidence" value="ECO:0007669"/>
    <property type="project" value="TreeGrafter"/>
</dbReference>
<reference evidence="5 6" key="1">
    <citation type="submission" date="2013-12" db="EMBL/GenBank/DDBJ databases">
        <title>Draft genome of the parsitic nematode Ancylostoma duodenale.</title>
        <authorList>
            <person name="Mitreva M."/>
        </authorList>
    </citation>
    <scope>NUCLEOTIDE SEQUENCE [LARGE SCALE GENOMIC DNA]</scope>
    <source>
        <strain evidence="5 6">Zhejiang</strain>
    </source>
</reference>
<dbReference type="PANTHER" id="PTHR22834:SF20">
    <property type="entry name" value="SH3 DOMAIN-CONTAINING PROTEIN"/>
    <property type="match status" value="1"/>
</dbReference>
<dbReference type="EMBL" id="KN738478">
    <property type="protein sequence ID" value="KIH54788.1"/>
    <property type="molecule type" value="Genomic_DNA"/>
</dbReference>
<keyword evidence="6" id="KW-1185">Reference proteome</keyword>
<dbReference type="PANTHER" id="PTHR22834">
    <property type="entry name" value="NUCLEAR FUSION PROTEIN FUS2"/>
    <property type="match status" value="1"/>
</dbReference>
<evidence type="ECO:0000313" key="5">
    <source>
        <dbReference type="EMBL" id="KIH54788.1"/>
    </source>
</evidence>
<dbReference type="Pfam" id="PF07653">
    <property type="entry name" value="SH3_2"/>
    <property type="match status" value="1"/>
</dbReference>
<dbReference type="InterPro" id="IPR001452">
    <property type="entry name" value="SH3_domain"/>
</dbReference>
<dbReference type="Gene3D" id="2.30.30.40">
    <property type="entry name" value="SH3 Domains"/>
    <property type="match status" value="1"/>
</dbReference>
<feature type="region of interest" description="Disordered" evidence="3">
    <location>
        <begin position="366"/>
        <end position="424"/>
    </location>
</feature>
<dbReference type="SMART" id="SM00326">
    <property type="entry name" value="SH3"/>
    <property type="match status" value="1"/>
</dbReference>
<evidence type="ECO:0000256" key="2">
    <source>
        <dbReference type="PROSITE-ProRule" id="PRU00192"/>
    </source>
</evidence>
<accession>A0A0C2CEM3</accession>
<dbReference type="InterPro" id="IPR036028">
    <property type="entry name" value="SH3-like_dom_sf"/>
</dbReference>
<feature type="domain" description="SH3" evidence="4">
    <location>
        <begin position="507"/>
        <end position="569"/>
    </location>
</feature>
<gene>
    <name evidence="5" type="ORF">ANCDUO_15063</name>
</gene>
<feature type="compositionally biased region" description="Polar residues" evidence="3">
    <location>
        <begin position="401"/>
        <end position="412"/>
    </location>
</feature>
<feature type="compositionally biased region" description="Low complexity" evidence="3">
    <location>
        <begin position="385"/>
        <end position="400"/>
    </location>
</feature>
<dbReference type="SUPFAM" id="SSF50044">
    <property type="entry name" value="SH3-domain"/>
    <property type="match status" value="1"/>
</dbReference>
<sequence length="569" mass="61769">MTMSIYGISLLYWSVLIIFFKKSDFMSKFKDFEALNNQVKQTLPKVIDVLNTVLRDAMKTVDELDSNLISRIRSKFQEEITAYQNDPLASSASKFVRLNSTSTAPSALKMADDWKGPSGENLASTQNATARALAEKKAFRAQTDEERSQILVKADLKNRRADIYRCMSEWPASAEALELNKASGKMLIVRPGDAVLAVRKDPCNMWLCYNGYYNALLPSTILTPWYGPNGKGGIEIDLDDDLIGPITGTGQTLTCTLAPLTPTPVGAAASMSSLEPELPAIDWGVSSNTQPQALRAPSLPNLATQTSPTFPVTFDESGPFNTGPTQLPPAPSRLYQNTPAVQTTSNGHDAFTVMWEQIKNVPLSNITQRSESPQPIIPTRPAFESLPAATPSTSSSALPTNPEQTSGSSFATQRPAPAKPSFVAGAPAASSSALYSMPPQYDVVPGSNPLSPTQPSTSGNVYPILYEEPPVESSVYPNIPAYDVPPAENGRLPSNKRLMCDVQHKKFQIGKMMAQFDFKPVGPNQLEITAGEKLDLIQAHDDGGNPEWIWVQRPNGEHGFVPAAYCKAL</sequence>
<dbReference type="GO" id="GO:0005085">
    <property type="term" value="F:guanyl-nucleotide exchange factor activity"/>
    <property type="evidence" value="ECO:0007669"/>
    <property type="project" value="TreeGrafter"/>
</dbReference>
<proteinExistence type="predicted"/>
<protein>
    <submittedName>
        <fullName evidence="5">Variant SH3 domain protein</fullName>
    </submittedName>
</protein>
<keyword evidence="1 2" id="KW-0728">SH3 domain</keyword>
<evidence type="ECO:0000313" key="6">
    <source>
        <dbReference type="Proteomes" id="UP000054047"/>
    </source>
</evidence>
<dbReference type="OrthoDB" id="9991832at2759"/>
<evidence type="ECO:0000256" key="1">
    <source>
        <dbReference type="ARBA" id="ARBA00022443"/>
    </source>
</evidence>
<name>A0A0C2CEM3_9BILA</name>
<dbReference type="InterPro" id="IPR051492">
    <property type="entry name" value="Dynamin-Rho_GEF"/>
</dbReference>
<organism evidence="5 6">
    <name type="scientific">Ancylostoma duodenale</name>
    <dbReference type="NCBI Taxonomy" id="51022"/>
    <lineage>
        <taxon>Eukaryota</taxon>
        <taxon>Metazoa</taxon>
        <taxon>Ecdysozoa</taxon>
        <taxon>Nematoda</taxon>
        <taxon>Chromadorea</taxon>
        <taxon>Rhabditida</taxon>
        <taxon>Rhabditina</taxon>
        <taxon>Rhabditomorpha</taxon>
        <taxon>Strongyloidea</taxon>
        <taxon>Ancylostomatidae</taxon>
        <taxon>Ancylostomatinae</taxon>
        <taxon>Ancylostoma</taxon>
    </lineage>
</organism>
<evidence type="ECO:0000256" key="3">
    <source>
        <dbReference type="SAM" id="MobiDB-lite"/>
    </source>
</evidence>
<evidence type="ECO:0000259" key="4">
    <source>
        <dbReference type="PROSITE" id="PS50002"/>
    </source>
</evidence>
<dbReference type="PROSITE" id="PS50002">
    <property type="entry name" value="SH3"/>
    <property type="match status" value="1"/>
</dbReference>
<dbReference type="AlphaFoldDB" id="A0A0C2CEM3"/>